<evidence type="ECO:0000313" key="1">
    <source>
        <dbReference type="EMBL" id="GAP00323.1"/>
    </source>
</evidence>
<proteinExistence type="predicted"/>
<dbReference type="STRING" id="157463.GCA_001047075_01211"/>
<dbReference type="EMBL" id="DF968005">
    <property type="protein sequence ID" value="GAP00323.1"/>
    <property type="molecule type" value="Genomic_DNA"/>
</dbReference>
<sequence length="88" mass="10113">MGQSNSDRIVLFDSVMENAYQYSFLEYMGTHLSSFMYYNIYRQDLSMSSRLLLSMSKVAENLGDSCWTSGANPANSWLYVRFLSDFGC</sequence>
<evidence type="ECO:0000313" key="2">
    <source>
        <dbReference type="Proteomes" id="UP000253891"/>
    </source>
</evidence>
<dbReference type="Proteomes" id="UP000253891">
    <property type="component" value="Unassembled WGS sequence"/>
</dbReference>
<gene>
    <name evidence="1" type="ORF">FFIC_283400</name>
</gene>
<dbReference type="AlphaFoldDB" id="A0A0K8MIN9"/>
<name>A0A0K8MIN9_9LACO</name>
<organism evidence="1 2">
    <name type="scientific">Fructobacillus ficulneus</name>
    <dbReference type="NCBI Taxonomy" id="157463"/>
    <lineage>
        <taxon>Bacteria</taxon>
        <taxon>Bacillati</taxon>
        <taxon>Bacillota</taxon>
        <taxon>Bacilli</taxon>
        <taxon>Lactobacillales</taxon>
        <taxon>Lactobacillaceae</taxon>
        <taxon>Fructobacillus</taxon>
    </lineage>
</organism>
<protein>
    <submittedName>
        <fullName evidence="1">Uncharacterized protein</fullName>
    </submittedName>
</protein>
<reference evidence="1 2" key="1">
    <citation type="journal article" date="2015" name="BMC Genomics">
        <title>Comparative genomics of Fructobacillus spp. and Leuconostoc spp. reveals niche-specific evolution of Fructobacillus spp.</title>
        <authorList>
            <person name="Endo A."/>
            <person name="Tanizawa Y."/>
            <person name="Tanaka N."/>
            <person name="Maeno S."/>
            <person name="Kumar H."/>
            <person name="Shiwa Y."/>
            <person name="Okada S."/>
            <person name="Yoshikawa H."/>
            <person name="Dicks L."/>
            <person name="Nakagawa J."/>
            <person name="Arita M."/>
        </authorList>
    </citation>
    <scope>NUCLEOTIDE SEQUENCE [LARGE SCALE GENOMIC DNA]</scope>
    <source>
        <strain evidence="1 2">JCM 12225</strain>
    </source>
</reference>
<accession>A0A0K8MIN9</accession>
<keyword evidence="2" id="KW-1185">Reference proteome</keyword>